<comment type="caution">
    <text evidence="2">The sequence shown here is derived from an EMBL/GenBank/DDBJ whole genome shotgun (WGS) entry which is preliminary data.</text>
</comment>
<feature type="region of interest" description="Disordered" evidence="1">
    <location>
        <begin position="1"/>
        <end position="40"/>
    </location>
</feature>
<name>A0A139HBW3_9PEZI</name>
<reference evidence="2 3" key="1">
    <citation type="submission" date="2015-07" db="EMBL/GenBank/DDBJ databases">
        <title>Comparative genomics of the Sigatoka disease complex on banana suggests a link between parallel evolutionary changes in Pseudocercospora fijiensis and Pseudocercospora eumusae and increased virulence on the banana host.</title>
        <authorList>
            <person name="Chang T.-C."/>
            <person name="Salvucci A."/>
            <person name="Crous P.W."/>
            <person name="Stergiopoulos I."/>
        </authorList>
    </citation>
    <scope>NUCLEOTIDE SEQUENCE [LARGE SCALE GENOMIC DNA]</scope>
    <source>
        <strain evidence="2 3">CBS 114824</strain>
    </source>
</reference>
<accession>A0A139HBW3</accession>
<protein>
    <submittedName>
        <fullName evidence="2">Uncharacterized protein</fullName>
    </submittedName>
</protein>
<proteinExistence type="predicted"/>
<dbReference type="Proteomes" id="UP000070133">
    <property type="component" value="Unassembled WGS sequence"/>
</dbReference>
<evidence type="ECO:0000256" key="1">
    <source>
        <dbReference type="SAM" id="MobiDB-lite"/>
    </source>
</evidence>
<evidence type="ECO:0000313" key="2">
    <source>
        <dbReference type="EMBL" id="KXS99939.1"/>
    </source>
</evidence>
<gene>
    <name evidence="2" type="ORF">AC578_928</name>
</gene>
<evidence type="ECO:0000313" key="3">
    <source>
        <dbReference type="Proteomes" id="UP000070133"/>
    </source>
</evidence>
<dbReference type="AlphaFoldDB" id="A0A139HBW3"/>
<keyword evidence="3" id="KW-1185">Reference proteome</keyword>
<dbReference type="EMBL" id="LFZN01000083">
    <property type="protein sequence ID" value="KXS99939.1"/>
    <property type="molecule type" value="Genomic_DNA"/>
</dbReference>
<organism evidence="2 3">
    <name type="scientific">Pseudocercospora eumusae</name>
    <dbReference type="NCBI Taxonomy" id="321146"/>
    <lineage>
        <taxon>Eukaryota</taxon>
        <taxon>Fungi</taxon>
        <taxon>Dikarya</taxon>
        <taxon>Ascomycota</taxon>
        <taxon>Pezizomycotina</taxon>
        <taxon>Dothideomycetes</taxon>
        <taxon>Dothideomycetidae</taxon>
        <taxon>Mycosphaerellales</taxon>
        <taxon>Mycosphaerellaceae</taxon>
        <taxon>Pseudocercospora</taxon>
    </lineage>
</organism>
<sequence>MSNMPSEGLPTAPTPPSSPPSIMARMAAAGAGGGGTGNDSLTLTLTLTSLDLWPINSLAIAGVWRAS</sequence>